<dbReference type="Pfam" id="PF00753">
    <property type="entry name" value="Lactamase_B"/>
    <property type="match status" value="1"/>
</dbReference>
<keyword evidence="2" id="KW-0378">Hydrolase</keyword>
<organism evidence="2 3">
    <name type="scientific">Roseburia intestinalis</name>
    <dbReference type="NCBI Taxonomy" id="166486"/>
    <lineage>
        <taxon>Bacteria</taxon>
        <taxon>Bacillati</taxon>
        <taxon>Bacillota</taxon>
        <taxon>Clostridia</taxon>
        <taxon>Lachnospirales</taxon>
        <taxon>Lachnospiraceae</taxon>
        <taxon>Roseburia</taxon>
    </lineage>
</organism>
<reference evidence="2 3" key="1">
    <citation type="submission" date="2018-08" db="EMBL/GenBank/DDBJ databases">
        <title>A genome reference for cultivated species of the human gut microbiota.</title>
        <authorList>
            <person name="Zou Y."/>
            <person name="Xue W."/>
            <person name="Luo G."/>
        </authorList>
    </citation>
    <scope>NUCLEOTIDE SEQUENCE [LARGE SCALE GENOMIC DNA]</scope>
    <source>
        <strain evidence="2 3">AM37-1AC</strain>
    </source>
</reference>
<protein>
    <submittedName>
        <fullName evidence="2">MBL fold metallo-hydrolase</fullName>
    </submittedName>
</protein>
<dbReference type="PANTHER" id="PTHR47619">
    <property type="entry name" value="METALLO-HYDROLASE YYCJ-RELATED"/>
    <property type="match status" value="1"/>
</dbReference>
<dbReference type="AlphaFoldDB" id="A0A3R6E406"/>
<comment type="caution">
    <text evidence="2">The sequence shown here is derived from an EMBL/GenBank/DDBJ whole genome shotgun (WGS) entry which is preliminary data.</text>
</comment>
<accession>A0A3R6E406</accession>
<dbReference type="Proteomes" id="UP000283513">
    <property type="component" value="Unassembled WGS sequence"/>
</dbReference>
<dbReference type="PANTHER" id="PTHR47619:SF1">
    <property type="entry name" value="EXODEOXYRIBONUCLEASE WALJ"/>
    <property type="match status" value="1"/>
</dbReference>
<sequence>MRLKVLGSGSSGNCYILENDKEALIIEAGLPFTGVKKALDFNVMKIKAVITTHFHIDHSLYSLQYVQAGIPVFEPCRPPIKYSEMRFRKGNFDIRAFENRDKSGRWLHNNGDGSECPCVGFYITHPEMGSLVYATDTEYVRWRFNGVNHIMVEANYDMQFVNREEPNYEHRLRGHMSLPTALDFISTNDNPALRNVVLIHLSDKSGNPALFKQKTEETVKYGADVYVAERGLEVDMDLCPF</sequence>
<evidence type="ECO:0000259" key="1">
    <source>
        <dbReference type="Pfam" id="PF00753"/>
    </source>
</evidence>
<dbReference type="GO" id="GO:0016787">
    <property type="term" value="F:hydrolase activity"/>
    <property type="evidence" value="ECO:0007669"/>
    <property type="project" value="UniProtKB-KW"/>
</dbReference>
<dbReference type="InterPro" id="IPR052533">
    <property type="entry name" value="WalJ/YycJ-like"/>
</dbReference>
<name>A0A3R6E406_9FIRM</name>
<feature type="domain" description="Metallo-beta-lactamase" evidence="1">
    <location>
        <begin position="10"/>
        <end position="125"/>
    </location>
</feature>
<dbReference type="InterPro" id="IPR001279">
    <property type="entry name" value="Metallo-B-lactamas"/>
</dbReference>
<dbReference type="EMBL" id="QSHO01000008">
    <property type="protein sequence ID" value="RHC16764.1"/>
    <property type="molecule type" value="Genomic_DNA"/>
</dbReference>
<dbReference type="RefSeq" id="WP_118598023.1">
    <property type="nucleotide sequence ID" value="NZ_QSHO01000008.1"/>
</dbReference>
<dbReference type="SUPFAM" id="SSF56281">
    <property type="entry name" value="Metallo-hydrolase/oxidoreductase"/>
    <property type="match status" value="1"/>
</dbReference>
<evidence type="ECO:0000313" key="2">
    <source>
        <dbReference type="EMBL" id="RHC16764.1"/>
    </source>
</evidence>
<dbReference type="Gene3D" id="3.60.15.10">
    <property type="entry name" value="Ribonuclease Z/Hydroxyacylglutathione hydrolase-like"/>
    <property type="match status" value="2"/>
</dbReference>
<evidence type="ECO:0000313" key="3">
    <source>
        <dbReference type="Proteomes" id="UP000283513"/>
    </source>
</evidence>
<gene>
    <name evidence="2" type="ORF">DW856_10685</name>
</gene>
<dbReference type="InterPro" id="IPR036866">
    <property type="entry name" value="RibonucZ/Hydroxyglut_hydro"/>
</dbReference>
<proteinExistence type="predicted"/>